<sequence>MKKLLLLSLIAFGLSGCSGIHQTDKAFDAHAESVNVLFLQFPGGDTQERAMDLVPSNAEIVTVKSTVSDTSSFLGVLNRIIGMDQTKVAGVIKE</sequence>
<dbReference type="AlphaFoldDB" id="Q1Z5W6"/>
<protein>
    <recommendedName>
        <fullName evidence="3">tRNA modification GTPase</fullName>
    </recommendedName>
</protein>
<evidence type="ECO:0008006" key="3">
    <source>
        <dbReference type="Google" id="ProtNLM"/>
    </source>
</evidence>
<evidence type="ECO:0000313" key="2">
    <source>
        <dbReference type="Proteomes" id="UP000003789"/>
    </source>
</evidence>
<dbReference type="HOGENOM" id="CLU_2383607_0_0_6"/>
<dbReference type="OrthoDB" id="5876667at2"/>
<dbReference type="RefSeq" id="WP_006231039.1">
    <property type="nucleotide sequence ID" value="NZ_CH724135.1"/>
</dbReference>
<name>Q1Z5W6_9GAMM</name>
<dbReference type="EMBL" id="AAPH01000008">
    <property type="protein sequence ID" value="EAS43766.1"/>
    <property type="molecule type" value="Genomic_DNA"/>
</dbReference>
<gene>
    <name evidence="1" type="ORF">P3TCK_15709</name>
</gene>
<evidence type="ECO:0000313" key="1">
    <source>
        <dbReference type="EMBL" id="EAS43766.1"/>
    </source>
</evidence>
<accession>Q1Z5W6</accession>
<dbReference type="PROSITE" id="PS51257">
    <property type="entry name" value="PROKAR_LIPOPROTEIN"/>
    <property type="match status" value="1"/>
</dbReference>
<organism evidence="1 2">
    <name type="scientific">Photobacterium profundum 3TCK</name>
    <dbReference type="NCBI Taxonomy" id="314280"/>
    <lineage>
        <taxon>Bacteria</taxon>
        <taxon>Pseudomonadati</taxon>
        <taxon>Pseudomonadota</taxon>
        <taxon>Gammaproteobacteria</taxon>
        <taxon>Vibrionales</taxon>
        <taxon>Vibrionaceae</taxon>
        <taxon>Photobacterium</taxon>
    </lineage>
</organism>
<dbReference type="Proteomes" id="UP000003789">
    <property type="component" value="Unassembled WGS sequence"/>
</dbReference>
<proteinExistence type="predicted"/>
<reference evidence="1 2" key="1">
    <citation type="submission" date="2006-03" db="EMBL/GenBank/DDBJ databases">
        <authorList>
            <person name="Bartlett D.H."/>
            <person name="Valle G."/>
            <person name="Lauro F.M."/>
            <person name="Vezzi A."/>
            <person name="Simonato F."/>
            <person name="Eloe E."/>
            <person name="Vitulo N."/>
            <person name="Stratton T.K."/>
            <person name="D'angelo M."/>
            <person name="Ferriera S."/>
            <person name="Johnson J."/>
            <person name="Kravitz S."/>
            <person name="Beeson K."/>
            <person name="Sutton G."/>
            <person name="Rogers Y."/>
            <person name="Friedman R."/>
            <person name="Frazier M."/>
            <person name="Venter J.C."/>
        </authorList>
    </citation>
    <scope>NUCLEOTIDE SEQUENCE [LARGE SCALE GENOMIC DNA]</scope>
    <source>
        <strain evidence="1 2">3TCK</strain>
    </source>
</reference>
<comment type="caution">
    <text evidence="1">The sequence shown here is derived from an EMBL/GenBank/DDBJ whole genome shotgun (WGS) entry which is preliminary data.</text>
</comment>